<dbReference type="RefSeq" id="WP_195169128.1">
    <property type="nucleotide sequence ID" value="NZ_CP062983.1"/>
</dbReference>
<proteinExistence type="predicted"/>
<accession>A0A7S8E654</accession>
<dbReference type="EMBL" id="CP062983">
    <property type="protein sequence ID" value="QPC81055.1"/>
    <property type="molecule type" value="Genomic_DNA"/>
</dbReference>
<dbReference type="AlphaFoldDB" id="A0A7S8E654"/>
<sequence>MMNDLTLIAILVIVLLVALLIVSRGFRSFVLRTFGIEAEVHGVKTQSEINVRHHSRAEKIKNTGGSLRANITDNSILEDYEQGSDNADTG</sequence>
<feature type="transmembrane region" description="Helical" evidence="1">
    <location>
        <begin position="6"/>
        <end position="26"/>
    </location>
</feature>
<evidence type="ECO:0000313" key="2">
    <source>
        <dbReference type="EMBL" id="QPC81055.1"/>
    </source>
</evidence>
<keyword evidence="1" id="KW-1133">Transmembrane helix</keyword>
<gene>
    <name evidence="2" type="ORF">G4Y79_15230</name>
</gene>
<organism evidence="2 3">
    <name type="scientific">Phototrophicus methaneseepsis</name>
    <dbReference type="NCBI Taxonomy" id="2710758"/>
    <lineage>
        <taxon>Bacteria</taxon>
        <taxon>Bacillati</taxon>
        <taxon>Chloroflexota</taxon>
        <taxon>Candidatus Thermofontia</taxon>
        <taxon>Phototrophicales</taxon>
        <taxon>Phototrophicaceae</taxon>
        <taxon>Phototrophicus</taxon>
    </lineage>
</organism>
<reference evidence="2 3" key="1">
    <citation type="submission" date="2020-02" db="EMBL/GenBank/DDBJ databases">
        <authorList>
            <person name="Zheng R.K."/>
            <person name="Sun C.M."/>
        </authorList>
    </citation>
    <scope>NUCLEOTIDE SEQUENCE [LARGE SCALE GENOMIC DNA]</scope>
    <source>
        <strain evidence="3">rifampicinis</strain>
    </source>
</reference>
<name>A0A7S8E654_9CHLR</name>
<evidence type="ECO:0000313" key="3">
    <source>
        <dbReference type="Proteomes" id="UP000594468"/>
    </source>
</evidence>
<protein>
    <submittedName>
        <fullName evidence="2">Uncharacterized protein</fullName>
    </submittedName>
</protein>
<dbReference type="KEGG" id="pmet:G4Y79_15230"/>
<keyword evidence="1" id="KW-0472">Membrane</keyword>
<keyword evidence="1" id="KW-0812">Transmembrane</keyword>
<dbReference type="Proteomes" id="UP000594468">
    <property type="component" value="Chromosome"/>
</dbReference>
<evidence type="ECO:0000256" key="1">
    <source>
        <dbReference type="SAM" id="Phobius"/>
    </source>
</evidence>
<keyword evidence="3" id="KW-1185">Reference proteome</keyword>